<name>A0A7U3V053_9ACTN</name>
<keyword evidence="4 7" id="KW-0812">Transmembrane</keyword>
<dbReference type="Pfam" id="PF00528">
    <property type="entry name" value="BPD_transp_1"/>
    <property type="match status" value="1"/>
</dbReference>
<proteinExistence type="inferred from homology"/>
<feature type="transmembrane region" description="Helical" evidence="7">
    <location>
        <begin position="39"/>
        <end position="61"/>
    </location>
</feature>
<evidence type="ECO:0000256" key="4">
    <source>
        <dbReference type="ARBA" id="ARBA00022692"/>
    </source>
</evidence>
<reference evidence="9 10" key="2">
    <citation type="journal article" date="2011" name="J. Antibiot.">
        <title>Furaquinocins I and J: novel polyketide isoprenoid hybrid compounds from Streptomyces reveromyceticus SN-593.</title>
        <authorList>
            <person name="Panthee S."/>
            <person name="Takahashi S."/>
            <person name="Takagi H."/>
            <person name="Nogawa T."/>
            <person name="Oowada E."/>
            <person name="Uramoto M."/>
            <person name="Osada H."/>
        </authorList>
    </citation>
    <scope>NUCLEOTIDE SEQUENCE [LARGE SCALE GENOMIC DNA]</scope>
    <source>
        <strain evidence="9 10">SN-593</strain>
    </source>
</reference>
<reference evidence="9 10" key="3">
    <citation type="journal article" date="2011" name="Nat. Chem. Biol.">
        <title>Reveromycin A biosynthesis uses RevG and RevJ for stereospecific spiroacetal formation.</title>
        <authorList>
            <person name="Takahashi S."/>
            <person name="Toyoda A."/>
            <person name="Sekiyama Y."/>
            <person name="Takagi H."/>
            <person name="Nogawa T."/>
            <person name="Uramoto M."/>
            <person name="Suzuki R."/>
            <person name="Koshino H."/>
            <person name="Kumano T."/>
            <person name="Panthee S."/>
            <person name="Dairi T."/>
            <person name="Ishikawa J."/>
            <person name="Ikeda H."/>
            <person name="Sakaki Y."/>
            <person name="Osada H."/>
        </authorList>
    </citation>
    <scope>NUCLEOTIDE SEQUENCE [LARGE SCALE GENOMIC DNA]</scope>
    <source>
        <strain evidence="9 10">SN-593</strain>
    </source>
</reference>
<dbReference type="GO" id="GO:0055085">
    <property type="term" value="P:transmembrane transport"/>
    <property type="evidence" value="ECO:0007669"/>
    <property type="project" value="InterPro"/>
</dbReference>
<organism evidence="9 10">
    <name type="scientific">Actinacidiphila reveromycinica</name>
    <dbReference type="NCBI Taxonomy" id="659352"/>
    <lineage>
        <taxon>Bacteria</taxon>
        <taxon>Bacillati</taxon>
        <taxon>Actinomycetota</taxon>
        <taxon>Actinomycetes</taxon>
        <taxon>Kitasatosporales</taxon>
        <taxon>Streptomycetaceae</taxon>
        <taxon>Actinacidiphila</taxon>
    </lineage>
</organism>
<keyword evidence="5 7" id="KW-1133">Transmembrane helix</keyword>
<dbReference type="InterPro" id="IPR000515">
    <property type="entry name" value="MetI-like"/>
</dbReference>
<evidence type="ECO:0000256" key="2">
    <source>
        <dbReference type="ARBA" id="ARBA00022448"/>
    </source>
</evidence>
<dbReference type="RefSeq" id="WP_202237896.1">
    <property type="nucleotide sequence ID" value="NZ_AP018365.1"/>
</dbReference>
<keyword evidence="10" id="KW-1185">Reference proteome</keyword>
<dbReference type="Proteomes" id="UP000595703">
    <property type="component" value="Chromosome"/>
</dbReference>
<evidence type="ECO:0000256" key="3">
    <source>
        <dbReference type="ARBA" id="ARBA00022475"/>
    </source>
</evidence>
<evidence type="ECO:0000313" key="9">
    <source>
        <dbReference type="EMBL" id="BBB02039.1"/>
    </source>
</evidence>
<evidence type="ECO:0000256" key="1">
    <source>
        <dbReference type="ARBA" id="ARBA00004651"/>
    </source>
</evidence>
<keyword evidence="3" id="KW-1003">Cell membrane</keyword>
<feature type="transmembrane region" description="Helical" evidence="7">
    <location>
        <begin position="219"/>
        <end position="244"/>
    </location>
</feature>
<feature type="domain" description="ABC transmembrane type-1" evidence="8">
    <location>
        <begin position="101"/>
        <end position="290"/>
    </location>
</feature>
<gene>
    <name evidence="9" type="ORF">RVR_9742</name>
</gene>
<evidence type="ECO:0000256" key="7">
    <source>
        <dbReference type="RuleBase" id="RU363032"/>
    </source>
</evidence>
<feature type="transmembrane region" description="Helical" evidence="7">
    <location>
        <begin position="264"/>
        <end position="286"/>
    </location>
</feature>
<dbReference type="PANTHER" id="PTHR43386:SF25">
    <property type="entry name" value="PEPTIDE ABC TRANSPORTER PERMEASE PROTEIN"/>
    <property type="match status" value="1"/>
</dbReference>
<evidence type="ECO:0000256" key="6">
    <source>
        <dbReference type="ARBA" id="ARBA00023136"/>
    </source>
</evidence>
<dbReference type="CDD" id="cd06261">
    <property type="entry name" value="TM_PBP2"/>
    <property type="match status" value="1"/>
</dbReference>
<feature type="transmembrane region" description="Helical" evidence="7">
    <location>
        <begin position="105"/>
        <end position="129"/>
    </location>
</feature>
<keyword evidence="6 7" id="KW-0472">Membrane</keyword>
<evidence type="ECO:0000259" key="8">
    <source>
        <dbReference type="PROSITE" id="PS50928"/>
    </source>
</evidence>
<protein>
    <submittedName>
        <fullName evidence="9">Putative peptide ABC transporter permease</fullName>
    </submittedName>
</protein>
<dbReference type="AlphaFoldDB" id="A0A7U3V053"/>
<evidence type="ECO:0000313" key="10">
    <source>
        <dbReference type="Proteomes" id="UP000595703"/>
    </source>
</evidence>
<dbReference type="PANTHER" id="PTHR43386">
    <property type="entry name" value="OLIGOPEPTIDE TRANSPORT SYSTEM PERMEASE PROTEIN APPC"/>
    <property type="match status" value="1"/>
</dbReference>
<evidence type="ECO:0000256" key="5">
    <source>
        <dbReference type="ARBA" id="ARBA00022989"/>
    </source>
</evidence>
<dbReference type="KEGG" id="arev:RVR_9742"/>
<dbReference type="InterPro" id="IPR050366">
    <property type="entry name" value="BP-dependent_transpt_permease"/>
</dbReference>
<dbReference type="SUPFAM" id="SSF161098">
    <property type="entry name" value="MetI-like"/>
    <property type="match status" value="1"/>
</dbReference>
<feature type="transmembrane region" description="Helical" evidence="7">
    <location>
        <begin position="149"/>
        <end position="174"/>
    </location>
</feature>
<sequence>MTTTAGTTDLLDAGPREPAPADLGRSRAVTGLMWLARHWSLVLAVAIVALILLWALVPGLFTSQDPLAIQPTQKFLHPSSKHWFGTDQLGHDEYTRIVYGARPSLASSALAVAIGVVVGSLVGAVSGWFGRWVDAVIMRGIDVVLSIPGFLFAIVIVVVLGFGIMQAAVAVGLTSSATFARLIRGEVLKAKASTYVEAAVTSGTSSPAILRRHVLPNSIAPTISLITLQFGVAIMWIASLSFLGLGAQPPQPEWGRLVTDGRNYIATADWLTLWPAVVITVAVLATNHISHFISKRSST</sequence>
<dbReference type="Gene3D" id="1.10.3720.10">
    <property type="entry name" value="MetI-like"/>
    <property type="match status" value="1"/>
</dbReference>
<dbReference type="InterPro" id="IPR035906">
    <property type="entry name" value="MetI-like_sf"/>
</dbReference>
<keyword evidence="2 7" id="KW-0813">Transport</keyword>
<dbReference type="EMBL" id="AP018365">
    <property type="protein sequence ID" value="BBB02039.1"/>
    <property type="molecule type" value="Genomic_DNA"/>
</dbReference>
<dbReference type="GO" id="GO:0005886">
    <property type="term" value="C:plasma membrane"/>
    <property type="evidence" value="ECO:0007669"/>
    <property type="project" value="UniProtKB-SubCell"/>
</dbReference>
<comment type="similarity">
    <text evidence="7">Belongs to the binding-protein-dependent transport system permease family.</text>
</comment>
<accession>A0A7U3V053</accession>
<comment type="subcellular location">
    <subcellularLocation>
        <location evidence="1 7">Cell membrane</location>
        <topology evidence="1 7">Multi-pass membrane protein</topology>
    </subcellularLocation>
</comment>
<reference evidence="9 10" key="1">
    <citation type="journal article" date="2010" name="J. Bacteriol.">
        <title>Biochemical characterization of a novel indole prenyltransferase from Streptomyces sp. SN-593.</title>
        <authorList>
            <person name="Takahashi S."/>
            <person name="Takagi H."/>
            <person name="Toyoda A."/>
            <person name="Uramoto M."/>
            <person name="Nogawa T."/>
            <person name="Ueki M."/>
            <person name="Sakaki Y."/>
            <person name="Osada H."/>
        </authorList>
    </citation>
    <scope>NUCLEOTIDE SEQUENCE [LARGE SCALE GENOMIC DNA]</scope>
    <source>
        <strain evidence="9 10">SN-593</strain>
    </source>
</reference>
<reference evidence="9 10" key="4">
    <citation type="journal article" date="2020" name="Sci. Rep.">
        <title>beta-carboline chemical signals induce reveromycin production through a LuxR family regulator in Streptomyces sp. SN-593.</title>
        <authorList>
            <person name="Panthee S."/>
            <person name="Kito N."/>
            <person name="Hayashi T."/>
            <person name="Shimizu T."/>
            <person name="Ishikawa J."/>
            <person name="Hamamoto H."/>
            <person name="Osada H."/>
            <person name="Takahashi S."/>
        </authorList>
    </citation>
    <scope>NUCLEOTIDE SEQUENCE [LARGE SCALE GENOMIC DNA]</scope>
    <source>
        <strain evidence="9 10">SN-593</strain>
    </source>
</reference>
<dbReference type="PROSITE" id="PS50928">
    <property type="entry name" value="ABC_TM1"/>
    <property type="match status" value="1"/>
</dbReference>